<dbReference type="GO" id="GO:0032259">
    <property type="term" value="P:methylation"/>
    <property type="evidence" value="ECO:0007669"/>
    <property type="project" value="UniProtKB-KW"/>
</dbReference>
<dbReference type="InterPro" id="IPR013217">
    <property type="entry name" value="Methyltransf_12"/>
</dbReference>
<sequence>MTKNKSYIYQNPTEFDGAIRRTIPCYEEMLEAIADSVFLPPHRCRGLDIGAGTGAVTKALLKRYDHLCMHCLDFSTEMLGILSDSLAEFVGRYEITTHDIRVRTLSGSYDLVVSNLSIHHIKGLDEKRAFFENIWSCLTSGGQFVMGDWFLGANPDLDGMYETRWKEFEILNGKDPDDVENHHREMKKVDFPSPLVSQIQILQQIGFQDVDCVFKKYNFGVVVCRR</sequence>
<keyword evidence="2" id="KW-0808">Transferase</keyword>
<dbReference type="EMBL" id="JAAYEE010000280">
    <property type="protein sequence ID" value="NLW36668.1"/>
    <property type="molecule type" value="Genomic_DNA"/>
</dbReference>
<dbReference type="PANTHER" id="PTHR43861:SF1">
    <property type="entry name" value="TRANS-ACONITATE 2-METHYLTRANSFERASE"/>
    <property type="match status" value="1"/>
</dbReference>
<dbReference type="PANTHER" id="PTHR43861">
    <property type="entry name" value="TRANS-ACONITATE 2-METHYLTRANSFERASE-RELATED"/>
    <property type="match status" value="1"/>
</dbReference>
<dbReference type="InterPro" id="IPR029063">
    <property type="entry name" value="SAM-dependent_MTases_sf"/>
</dbReference>
<evidence type="ECO:0000313" key="3">
    <source>
        <dbReference type="Proteomes" id="UP000777265"/>
    </source>
</evidence>
<dbReference type="GO" id="GO:0008168">
    <property type="term" value="F:methyltransferase activity"/>
    <property type="evidence" value="ECO:0007669"/>
    <property type="project" value="UniProtKB-KW"/>
</dbReference>
<dbReference type="Pfam" id="PF08242">
    <property type="entry name" value="Methyltransf_12"/>
    <property type="match status" value="1"/>
</dbReference>
<gene>
    <name evidence="2" type="ORF">GXY80_14495</name>
</gene>
<protein>
    <submittedName>
        <fullName evidence="2">Class I SAM-dependent methyltransferase</fullName>
    </submittedName>
</protein>
<dbReference type="SUPFAM" id="SSF53335">
    <property type="entry name" value="S-adenosyl-L-methionine-dependent methyltransferases"/>
    <property type="match status" value="1"/>
</dbReference>
<proteinExistence type="predicted"/>
<name>A0A971M6H6_9BACT</name>
<dbReference type="Gene3D" id="3.40.50.150">
    <property type="entry name" value="Vaccinia Virus protein VP39"/>
    <property type="match status" value="1"/>
</dbReference>
<dbReference type="CDD" id="cd02440">
    <property type="entry name" value="AdoMet_MTases"/>
    <property type="match status" value="1"/>
</dbReference>
<accession>A0A971M6H6</accession>
<comment type="caution">
    <text evidence="2">The sequence shown here is derived from an EMBL/GenBank/DDBJ whole genome shotgun (WGS) entry which is preliminary data.</text>
</comment>
<dbReference type="Proteomes" id="UP000777265">
    <property type="component" value="Unassembled WGS sequence"/>
</dbReference>
<evidence type="ECO:0000259" key="1">
    <source>
        <dbReference type="Pfam" id="PF08242"/>
    </source>
</evidence>
<dbReference type="AlphaFoldDB" id="A0A971M6H6"/>
<evidence type="ECO:0000313" key="2">
    <source>
        <dbReference type="EMBL" id="NLW36668.1"/>
    </source>
</evidence>
<organism evidence="2 3">
    <name type="scientific">Syntrophorhabdus aromaticivorans</name>
    <dbReference type="NCBI Taxonomy" id="328301"/>
    <lineage>
        <taxon>Bacteria</taxon>
        <taxon>Pseudomonadati</taxon>
        <taxon>Thermodesulfobacteriota</taxon>
        <taxon>Syntrophorhabdia</taxon>
        <taxon>Syntrophorhabdales</taxon>
        <taxon>Syntrophorhabdaceae</taxon>
        <taxon>Syntrophorhabdus</taxon>
    </lineage>
</organism>
<keyword evidence="2" id="KW-0489">Methyltransferase</keyword>
<reference evidence="2" key="2">
    <citation type="submission" date="2020-01" db="EMBL/GenBank/DDBJ databases">
        <authorList>
            <person name="Campanaro S."/>
        </authorList>
    </citation>
    <scope>NUCLEOTIDE SEQUENCE</scope>
    <source>
        <strain evidence="2">AS06rmzACSIP_7</strain>
    </source>
</reference>
<reference evidence="2" key="1">
    <citation type="journal article" date="2020" name="Biotechnol. Biofuels">
        <title>New insights from the biogas microbiome by comprehensive genome-resolved metagenomics of nearly 1600 species originating from multiple anaerobic digesters.</title>
        <authorList>
            <person name="Campanaro S."/>
            <person name="Treu L."/>
            <person name="Rodriguez-R L.M."/>
            <person name="Kovalovszki A."/>
            <person name="Ziels R.M."/>
            <person name="Maus I."/>
            <person name="Zhu X."/>
            <person name="Kougias P.G."/>
            <person name="Basile A."/>
            <person name="Luo G."/>
            <person name="Schluter A."/>
            <person name="Konstantinidis K.T."/>
            <person name="Angelidaki I."/>
        </authorList>
    </citation>
    <scope>NUCLEOTIDE SEQUENCE</scope>
    <source>
        <strain evidence="2">AS06rmzACSIP_7</strain>
    </source>
</reference>
<feature type="domain" description="Methyltransferase type 12" evidence="1">
    <location>
        <begin position="47"/>
        <end position="144"/>
    </location>
</feature>